<comment type="caution">
    <text evidence="8">The sequence shown here is derived from an EMBL/GenBank/DDBJ whole genome shotgun (WGS) entry which is preliminary data.</text>
</comment>
<dbReference type="Proteomes" id="UP001363151">
    <property type="component" value="Unassembled WGS sequence"/>
</dbReference>
<dbReference type="InterPro" id="IPR023091">
    <property type="entry name" value="MetalPrtase_cat_dom_sf_prd"/>
</dbReference>
<dbReference type="Pfam" id="PF02130">
    <property type="entry name" value="YbeY"/>
    <property type="match status" value="1"/>
</dbReference>
<evidence type="ECO:0000256" key="6">
    <source>
        <dbReference type="ARBA" id="ARBA00022801"/>
    </source>
</evidence>
<protein>
    <submittedName>
        <fullName evidence="8">Metalloendopeptidase</fullName>
    </submittedName>
</protein>
<evidence type="ECO:0000256" key="3">
    <source>
        <dbReference type="ARBA" id="ARBA00022722"/>
    </source>
</evidence>
<keyword evidence="3" id="KW-0540">Nuclease</keyword>
<name>A0ABR1FU31_AURAN</name>
<gene>
    <name evidence="8" type="primary">YBEY</name>
    <name evidence="8" type="ORF">SO694_00020350</name>
</gene>
<reference evidence="8 9" key="1">
    <citation type="submission" date="2024-03" db="EMBL/GenBank/DDBJ databases">
        <title>Aureococcus anophagefferens CCMP1851 and Kratosvirus quantuckense: Draft genome of a second virus-susceptible host strain in the model system.</title>
        <authorList>
            <person name="Chase E."/>
            <person name="Truchon A.R."/>
            <person name="Schepens W."/>
            <person name="Wilhelm S.W."/>
        </authorList>
    </citation>
    <scope>NUCLEOTIDE SEQUENCE [LARGE SCALE GENOMIC DNA]</scope>
    <source>
        <strain evidence="8 9">CCMP1851</strain>
    </source>
</reference>
<evidence type="ECO:0000256" key="2">
    <source>
        <dbReference type="ARBA" id="ARBA00010875"/>
    </source>
</evidence>
<keyword evidence="5" id="KW-0255">Endonuclease</keyword>
<evidence type="ECO:0000256" key="4">
    <source>
        <dbReference type="ARBA" id="ARBA00022723"/>
    </source>
</evidence>
<comment type="cofactor">
    <cofactor evidence="1">
        <name>Zn(2+)</name>
        <dbReference type="ChEBI" id="CHEBI:29105"/>
    </cofactor>
</comment>
<evidence type="ECO:0000313" key="8">
    <source>
        <dbReference type="EMBL" id="KAK7238640.1"/>
    </source>
</evidence>
<organism evidence="8 9">
    <name type="scientific">Aureococcus anophagefferens</name>
    <name type="common">Harmful bloom alga</name>
    <dbReference type="NCBI Taxonomy" id="44056"/>
    <lineage>
        <taxon>Eukaryota</taxon>
        <taxon>Sar</taxon>
        <taxon>Stramenopiles</taxon>
        <taxon>Ochrophyta</taxon>
        <taxon>Pelagophyceae</taxon>
        <taxon>Pelagomonadales</taxon>
        <taxon>Pelagomonadaceae</taxon>
        <taxon>Aureococcus</taxon>
    </lineage>
</organism>
<evidence type="ECO:0000313" key="9">
    <source>
        <dbReference type="Proteomes" id="UP001363151"/>
    </source>
</evidence>
<accession>A0ABR1FU31</accession>
<keyword evidence="4" id="KW-0479">Metal-binding</keyword>
<evidence type="ECO:0000256" key="7">
    <source>
        <dbReference type="ARBA" id="ARBA00022833"/>
    </source>
</evidence>
<evidence type="ECO:0000256" key="5">
    <source>
        <dbReference type="ARBA" id="ARBA00022759"/>
    </source>
</evidence>
<dbReference type="NCBIfam" id="TIGR00043">
    <property type="entry name" value="rRNA maturation RNase YbeY"/>
    <property type="match status" value="1"/>
</dbReference>
<keyword evidence="6" id="KW-0378">Hydrolase</keyword>
<dbReference type="PANTHER" id="PTHR46986:SF1">
    <property type="entry name" value="ENDORIBONUCLEASE YBEY, CHLOROPLASTIC"/>
    <property type="match status" value="1"/>
</dbReference>
<dbReference type="Gene3D" id="3.40.390.30">
    <property type="entry name" value="Metalloproteases ('zincins'), catalytic domain"/>
    <property type="match status" value="1"/>
</dbReference>
<keyword evidence="9" id="KW-1185">Reference proteome</keyword>
<proteinExistence type="inferred from homology"/>
<dbReference type="SUPFAM" id="SSF55486">
    <property type="entry name" value="Metalloproteases ('zincins'), catalytic domain"/>
    <property type="match status" value="1"/>
</dbReference>
<dbReference type="HAMAP" id="MF_00009">
    <property type="entry name" value="Endoribonucl_YbeY"/>
    <property type="match status" value="1"/>
</dbReference>
<dbReference type="InterPro" id="IPR002036">
    <property type="entry name" value="YbeY"/>
</dbReference>
<evidence type="ECO:0000256" key="1">
    <source>
        <dbReference type="ARBA" id="ARBA00001947"/>
    </source>
</evidence>
<dbReference type="EMBL" id="JBBJCI010000229">
    <property type="protein sequence ID" value="KAK7238640.1"/>
    <property type="molecule type" value="Genomic_DNA"/>
</dbReference>
<dbReference type="PANTHER" id="PTHR46986">
    <property type="entry name" value="ENDORIBONUCLEASE YBEY, CHLOROPLASTIC"/>
    <property type="match status" value="1"/>
</dbReference>
<sequence>MAFLCCARAATSLRSATSLARAPRIGTARYASAQRVGTVLIRNTQRSIPIDVDAVESVTRALLERLRCSEFDVGIWLTTDATIRKYNTRFRGMRKSTDILSFPFHDELAPGALPDAVDRDDEDDLNLGDMVVSVPYVRRRAEKDGGRDHAPGRGVAAAMAPVADVEERIHMLLVHGLCHLLNYDHETDDEFEDMVALEDELLATYRDWRQRRR</sequence>
<comment type="similarity">
    <text evidence="2">Belongs to the endoribonuclease YbeY family.</text>
</comment>
<keyword evidence="7" id="KW-0862">Zinc</keyword>